<evidence type="ECO:0000256" key="4">
    <source>
        <dbReference type="ARBA" id="ARBA00022737"/>
    </source>
</evidence>
<keyword evidence="8 10" id="KW-0067">ATP-binding</keyword>
<dbReference type="CDD" id="cd00051">
    <property type="entry name" value="EFh"/>
    <property type="match status" value="1"/>
</dbReference>
<keyword evidence="5 10" id="KW-0547">Nucleotide-binding</keyword>
<dbReference type="InterPro" id="IPR018247">
    <property type="entry name" value="EF_Hand_1_Ca_BS"/>
</dbReference>
<dbReference type="Pfam" id="PF13833">
    <property type="entry name" value="EF-hand_8"/>
    <property type="match status" value="1"/>
</dbReference>
<dbReference type="InterPro" id="IPR011992">
    <property type="entry name" value="EF-hand-dom_pair"/>
</dbReference>
<dbReference type="InterPro" id="IPR017441">
    <property type="entry name" value="Protein_kinase_ATP_BS"/>
</dbReference>
<evidence type="ECO:0000259" key="12">
    <source>
        <dbReference type="PROSITE" id="PS50042"/>
    </source>
</evidence>
<dbReference type="FunFam" id="1.10.510.10:FF:000571">
    <property type="entry name" value="Maternal embryonic leucine zipper kinase"/>
    <property type="match status" value="1"/>
</dbReference>
<evidence type="ECO:0000259" key="11">
    <source>
        <dbReference type="PROSITE" id="PS50011"/>
    </source>
</evidence>
<evidence type="ECO:0000256" key="3">
    <source>
        <dbReference type="ARBA" id="ARBA00022679"/>
    </source>
</evidence>
<dbReference type="Pfam" id="PF13499">
    <property type="entry name" value="EF-hand_7"/>
    <property type="match status" value="1"/>
</dbReference>
<feature type="domain" description="Protein kinase" evidence="11">
    <location>
        <begin position="45"/>
        <end position="322"/>
    </location>
</feature>
<gene>
    <name evidence="14" type="ORF">HAND00432_LOCUS9721</name>
</gene>
<dbReference type="FunFam" id="1.10.238.10:FF:000178">
    <property type="entry name" value="Calmodulin-2 A"/>
    <property type="match status" value="1"/>
</dbReference>
<dbReference type="SUPFAM" id="SSF47473">
    <property type="entry name" value="EF-hand"/>
    <property type="match status" value="1"/>
</dbReference>
<dbReference type="Gene3D" id="1.10.238.10">
    <property type="entry name" value="EF-hand"/>
    <property type="match status" value="2"/>
</dbReference>
<dbReference type="InterPro" id="IPR008271">
    <property type="entry name" value="Ser/Thr_kinase_AS"/>
</dbReference>
<dbReference type="PROSITE" id="PS00018">
    <property type="entry name" value="EF_HAND_1"/>
    <property type="match status" value="1"/>
</dbReference>
<dbReference type="GO" id="GO:0004674">
    <property type="term" value="F:protein serine/threonine kinase activity"/>
    <property type="evidence" value="ECO:0007669"/>
    <property type="project" value="UniProtKB-KW"/>
</dbReference>
<dbReference type="PROSITE" id="PS50011">
    <property type="entry name" value="PROTEIN_KINASE_DOM"/>
    <property type="match status" value="1"/>
</dbReference>
<evidence type="ECO:0000256" key="10">
    <source>
        <dbReference type="PROSITE-ProRule" id="PRU10141"/>
    </source>
</evidence>
<dbReference type="Gene3D" id="2.60.120.10">
    <property type="entry name" value="Jelly Rolls"/>
    <property type="match status" value="1"/>
</dbReference>
<dbReference type="GO" id="GO:0005524">
    <property type="term" value="F:ATP binding"/>
    <property type="evidence" value="ECO:0007669"/>
    <property type="project" value="UniProtKB-UniRule"/>
</dbReference>
<dbReference type="GO" id="GO:0005509">
    <property type="term" value="F:calcium ion binding"/>
    <property type="evidence" value="ECO:0007669"/>
    <property type="project" value="InterPro"/>
</dbReference>
<dbReference type="GO" id="GO:0030553">
    <property type="term" value="F:cGMP binding"/>
    <property type="evidence" value="ECO:0007669"/>
    <property type="project" value="UniProtKB-KW"/>
</dbReference>
<sequence length="738" mass="83120">MAISSQLSVDGPTGTKGVAPATTSRFVKEHVKKSDMVHYKMTDFYKLQQVLGEGGFATVYQGTHRITKKVFAVKSIDLYKIHADKLDMLRNEVEVMKLLDHPNIVRLYETYEEEDKLHLILELCEGGDLFDYLMKSSIEPSGEKTWSDGDICYVLTEKRVASLVRKIMSAINYLHLRGIAHRDIKPENFLLESKANIEGPGEIKVIDFGFSKVFHGTEDMHNMLGSPYYVAPEVLNASAEQGYGSKCDMWSLGVVVYMMLCGQPPFFGDDNAQIYEQIGKGTYEYPEGVTVSDEAKDFLSHLMEKDPEVRYSAMQALQHTWLLSVEERPETPLQCPPSMLKQLSKAHEISRLKREALLAIGYSLDRDAIREMRNTFRAFDTEGNGVISLEELQEAMRKHGIEQEEINTVFKTLSPDDPDGHIDYTSFVAACLEKKSYLEQSRLYEAFRRFQDNRGYVTAESLKEILGDRFSHKQACEMVEEADIDHDGRISFSEFSLMMGNRLPVNKLAWRELPLLENLSVDEVGQVLEISHQRTFESGEDLLKQGELSHSFFIIDDGEVEVSRDRTGKGLSPIGSSLDVTAILAQAVSRSPSTDNLSQNLVEGMLAAQGGDHHETTRDTIVLLGKNSVVGEMEFVQFDAEPPAVAATVTATTAVRSREVPYDLFKKLLDGNPQLGYKIMTNIARIAAKGLAQMNRQFSHFGQVLDMYANNRAKLKVQHCRGGDMRRTHFETRGVELK</sequence>
<dbReference type="SMART" id="SM00220">
    <property type="entry name" value="S_TKc"/>
    <property type="match status" value="1"/>
</dbReference>
<evidence type="ECO:0000313" key="14">
    <source>
        <dbReference type="EMBL" id="CAD8955183.1"/>
    </source>
</evidence>
<dbReference type="GO" id="GO:0043226">
    <property type="term" value="C:organelle"/>
    <property type="evidence" value="ECO:0007669"/>
    <property type="project" value="UniProtKB-ARBA"/>
</dbReference>
<dbReference type="PROSITE" id="PS50042">
    <property type="entry name" value="CNMP_BINDING_3"/>
    <property type="match status" value="1"/>
</dbReference>
<dbReference type="InterPro" id="IPR000595">
    <property type="entry name" value="cNMP-bd_dom"/>
</dbReference>
<accession>A0A7S1GW29</accession>
<dbReference type="CDD" id="cd00038">
    <property type="entry name" value="CAP_ED"/>
    <property type="match status" value="1"/>
</dbReference>
<dbReference type="InterPro" id="IPR002048">
    <property type="entry name" value="EF_hand_dom"/>
</dbReference>
<evidence type="ECO:0000256" key="7">
    <source>
        <dbReference type="ARBA" id="ARBA00022837"/>
    </source>
</evidence>
<dbReference type="Gene3D" id="1.10.510.10">
    <property type="entry name" value="Transferase(Phosphotransferase) domain 1"/>
    <property type="match status" value="1"/>
</dbReference>
<dbReference type="SUPFAM" id="SSF51206">
    <property type="entry name" value="cAMP-binding domain-like"/>
    <property type="match status" value="1"/>
</dbReference>
<feature type="binding site" evidence="10">
    <location>
        <position position="74"/>
    </location>
    <ligand>
        <name>ATP</name>
        <dbReference type="ChEBI" id="CHEBI:30616"/>
    </ligand>
</feature>
<feature type="domain" description="EF-hand" evidence="13">
    <location>
        <begin position="470"/>
        <end position="505"/>
    </location>
</feature>
<keyword evidence="6" id="KW-0418">Kinase</keyword>
<evidence type="ECO:0000256" key="5">
    <source>
        <dbReference type="ARBA" id="ARBA00022741"/>
    </source>
</evidence>
<keyword evidence="4" id="KW-0677">Repeat</keyword>
<evidence type="ECO:0000256" key="8">
    <source>
        <dbReference type="ARBA" id="ARBA00022840"/>
    </source>
</evidence>
<name>A0A7S1GW29_HEMAN</name>
<dbReference type="PANTHER" id="PTHR24349">
    <property type="entry name" value="SERINE/THREONINE-PROTEIN KINASE"/>
    <property type="match status" value="1"/>
</dbReference>
<keyword evidence="1" id="KW-0723">Serine/threonine-protein kinase</keyword>
<feature type="domain" description="Cyclic nucleotide-binding" evidence="12">
    <location>
        <begin position="515"/>
        <end position="686"/>
    </location>
</feature>
<evidence type="ECO:0000259" key="13">
    <source>
        <dbReference type="PROSITE" id="PS50222"/>
    </source>
</evidence>
<keyword evidence="9" id="KW-0142">cGMP-binding</keyword>
<keyword evidence="2" id="KW-0140">cGMP</keyword>
<dbReference type="SMART" id="SM00054">
    <property type="entry name" value="EFh"/>
    <property type="match status" value="3"/>
</dbReference>
<dbReference type="SUPFAM" id="SSF56112">
    <property type="entry name" value="Protein kinase-like (PK-like)"/>
    <property type="match status" value="1"/>
</dbReference>
<protein>
    <recommendedName>
        <fullName evidence="15">cGMP-dependent protein kinase</fullName>
    </recommendedName>
</protein>
<dbReference type="InterPro" id="IPR000719">
    <property type="entry name" value="Prot_kinase_dom"/>
</dbReference>
<dbReference type="InterPro" id="IPR011009">
    <property type="entry name" value="Kinase-like_dom_sf"/>
</dbReference>
<dbReference type="PROSITE" id="PS00108">
    <property type="entry name" value="PROTEIN_KINASE_ST"/>
    <property type="match status" value="1"/>
</dbReference>
<dbReference type="Pfam" id="PF00069">
    <property type="entry name" value="Pkinase"/>
    <property type="match status" value="1"/>
</dbReference>
<reference evidence="14" key="1">
    <citation type="submission" date="2021-01" db="EMBL/GenBank/DDBJ databases">
        <authorList>
            <person name="Corre E."/>
            <person name="Pelletier E."/>
            <person name="Niang G."/>
            <person name="Scheremetjew M."/>
            <person name="Finn R."/>
            <person name="Kale V."/>
            <person name="Holt S."/>
            <person name="Cochrane G."/>
            <person name="Meng A."/>
            <person name="Brown T."/>
            <person name="Cohen L."/>
        </authorList>
    </citation>
    <scope>NUCLEOTIDE SEQUENCE</scope>
    <source>
        <strain evidence="14">CCMP644</strain>
    </source>
</reference>
<evidence type="ECO:0000256" key="6">
    <source>
        <dbReference type="ARBA" id="ARBA00022777"/>
    </source>
</evidence>
<organism evidence="14">
    <name type="scientific">Hemiselmis andersenii</name>
    <name type="common">Cryptophyte alga</name>
    <dbReference type="NCBI Taxonomy" id="464988"/>
    <lineage>
        <taxon>Eukaryota</taxon>
        <taxon>Cryptophyceae</taxon>
        <taxon>Cryptomonadales</taxon>
        <taxon>Hemiselmidaceae</taxon>
        <taxon>Hemiselmis</taxon>
    </lineage>
</organism>
<dbReference type="AlphaFoldDB" id="A0A7S1GW29"/>
<dbReference type="FunFam" id="3.30.200.20:FF:000315">
    <property type="entry name" value="Calcium-dependent protein kinase 3"/>
    <property type="match status" value="1"/>
</dbReference>
<dbReference type="Gene3D" id="3.30.200.20">
    <property type="entry name" value="Phosphorylase Kinase, domain 1"/>
    <property type="match status" value="1"/>
</dbReference>
<evidence type="ECO:0000256" key="9">
    <source>
        <dbReference type="ARBA" id="ARBA00022992"/>
    </source>
</evidence>
<dbReference type="SMART" id="SM00100">
    <property type="entry name" value="cNMP"/>
    <property type="match status" value="1"/>
</dbReference>
<proteinExistence type="predicted"/>
<dbReference type="EMBL" id="HBFX01016126">
    <property type="protein sequence ID" value="CAD8955183.1"/>
    <property type="molecule type" value="Transcribed_RNA"/>
</dbReference>
<keyword evidence="7" id="KW-0106">Calcium</keyword>
<dbReference type="PROSITE" id="PS50222">
    <property type="entry name" value="EF_HAND_2"/>
    <property type="match status" value="2"/>
</dbReference>
<dbReference type="InterPro" id="IPR018490">
    <property type="entry name" value="cNMP-bd_dom_sf"/>
</dbReference>
<evidence type="ECO:0000256" key="1">
    <source>
        <dbReference type="ARBA" id="ARBA00022527"/>
    </source>
</evidence>
<dbReference type="PROSITE" id="PS00107">
    <property type="entry name" value="PROTEIN_KINASE_ATP"/>
    <property type="match status" value="1"/>
</dbReference>
<evidence type="ECO:0000256" key="2">
    <source>
        <dbReference type="ARBA" id="ARBA00022535"/>
    </source>
</evidence>
<dbReference type="InterPro" id="IPR050205">
    <property type="entry name" value="CDPK_Ser/Thr_kinases"/>
</dbReference>
<keyword evidence="3" id="KW-0808">Transferase</keyword>
<feature type="domain" description="EF-hand" evidence="13">
    <location>
        <begin position="367"/>
        <end position="402"/>
    </location>
</feature>
<dbReference type="CDD" id="cd05117">
    <property type="entry name" value="STKc_CAMK"/>
    <property type="match status" value="1"/>
</dbReference>
<evidence type="ECO:0008006" key="15">
    <source>
        <dbReference type="Google" id="ProtNLM"/>
    </source>
</evidence>
<dbReference type="InterPro" id="IPR014710">
    <property type="entry name" value="RmlC-like_jellyroll"/>
</dbReference>